<dbReference type="PANTHER" id="PTHR43337">
    <property type="entry name" value="XANTHINE/URACIL PERMEASE C887.17-RELATED"/>
    <property type="match status" value="1"/>
</dbReference>
<evidence type="ECO:0000256" key="4">
    <source>
        <dbReference type="ARBA" id="ARBA00022692"/>
    </source>
</evidence>
<comment type="subcellular location">
    <subcellularLocation>
        <location evidence="1">Membrane</location>
        <topology evidence="1">Multi-pass membrane protein</topology>
    </subcellularLocation>
</comment>
<dbReference type="EMBL" id="JMPR01000018">
    <property type="protein sequence ID" value="KFD21017.1"/>
    <property type="molecule type" value="Genomic_DNA"/>
</dbReference>
<keyword evidence="6 7" id="KW-0472">Membrane</keyword>
<reference evidence="8 9" key="1">
    <citation type="submission" date="2014-05" db="EMBL/GenBank/DDBJ databases">
        <title>ATOL: Assembling a taxonomically balanced genome-scale reconstruction of the evolutionary history of the Enterobacteriaceae.</title>
        <authorList>
            <person name="Plunkett G.III."/>
            <person name="Neeno-Eckwall E.C."/>
            <person name="Glasner J.D."/>
            <person name="Perna N.T."/>
        </authorList>
    </citation>
    <scope>NUCLEOTIDE SEQUENCE [LARGE SCALE GENOMIC DNA]</scope>
    <source>
        <strain evidence="8 9">ATCC 33301</strain>
    </source>
</reference>
<gene>
    <name evidence="8" type="primary">yjcD</name>
    <name evidence="8" type="ORF">GTPT_0956</name>
</gene>
<dbReference type="Pfam" id="PF00860">
    <property type="entry name" value="Xan_ur_permease"/>
    <property type="match status" value="1"/>
</dbReference>
<evidence type="ECO:0000256" key="3">
    <source>
        <dbReference type="ARBA" id="ARBA00022448"/>
    </source>
</evidence>
<dbReference type="eggNOG" id="COG2252">
    <property type="taxonomic scope" value="Bacteria"/>
</dbReference>
<keyword evidence="9" id="KW-1185">Reference proteome</keyword>
<feature type="transmembrane region" description="Helical" evidence="7">
    <location>
        <begin position="237"/>
        <end position="255"/>
    </location>
</feature>
<accession>A0A085JKM1</accession>
<proteinExistence type="inferred from homology"/>
<feature type="transmembrane region" description="Helical" evidence="7">
    <location>
        <begin position="94"/>
        <end position="113"/>
    </location>
</feature>
<evidence type="ECO:0000313" key="8">
    <source>
        <dbReference type="EMBL" id="KFD21017.1"/>
    </source>
</evidence>
<evidence type="ECO:0000256" key="5">
    <source>
        <dbReference type="ARBA" id="ARBA00022989"/>
    </source>
</evidence>
<name>A0A085JKM1_9GAMM</name>
<sequence>MFILLRRHPPPSQKNAALTTDASLINNNIYTRGLFMSYDPRPSSGRLDRWFKISERGSSLRQEVIAGLTTFLAMVYSVIVVPEMLGSAGFSPQATFVATCLVACFGSLLMGLWANLPLAIGCAISLTAFTAFSLVIGKHISVPVATGAVFLMGVLFTLVSVTGIRGWILRNLPKGIAHGTGVGIGLFLLLIAANGVGLVVKNPEAGLPVALGHFTSLQALMALGGLAAIIGLEKRRVPGSIVWVIIAISLAGLWLDPSIRYQGIFALPHLQDAQGHSQWFSLDIAGALHPAVLPVVLALVMTAVFDASGTIRAVAGQADLLDDDGQIINGGKALTSDSVTSLFAAVVGASPAAVYIESAAGTAAGGKTGLTAVVVGLLFLMVLFMSPLAGLVPAYATAPALMYVGLLMLKNVAKVVSGDTVDAMSGLVTAVFIVLTCNIVTGIMLGFVTLVIGRLFAAEWRKLNSAIVIIAAALAIFYAGGWAL</sequence>
<evidence type="ECO:0000256" key="2">
    <source>
        <dbReference type="ARBA" id="ARBA00005697"/>
    </source>
</evidence>
<keyword evidence="3" id="KW-0813">Transport</keyword>
<feature type="transmembrane region" description="Helical" evidence="7">
    <location>
        <begin position="64"/>
        <end position="82"/>
    </location>
</feature>
<feature type="transmembrane region" description="Helical" evidence="7">
    <location>
        <begin position="287"/>
        <end position="305"/>
    </location>
</feature>
<evidence type="ECO:0000256" key="1">
    <source>
        <dbReference type="ARBA" id="ARBA00004141"/>
    </source>
</evidence>
<dbReference type="InterPro" id="IPR045018">
    <property type="entry name" value="Azg-like"/>
</dbReference>
<feature type="transmembrane region" description="Helical" evidence="7">
    <location>
        <begin position="118"/>
        <end position="136"/>
    </location>
</feature>
<feature type="transmembrane region" description="Helical" evidence="7">
    <location>
        <begin position="176"/>
        <end position="200"/>
    </location>
</feature>
<evidence type="ECO:0000256" key="7">
    <source>
        <dbReference type="SAM" id="Phobius"/>
    </source>
</evidence>
<keyword evidence="5 7" id="KW-1133">Transmembrane helix</keyword>
<keyword evidence="4 7" id="KW-0812">Transmembrane</keyword>
<dbReference type="Proteomes" id="UP000028602">
    <property type="component" value="Unassembled WGS sequence"/>
</dbReference>
<protein>
    <submittedName>
        <fullName evidence="8">Xanthine/uracil permease family protein</fullName>
    </submittedName>
</protein>
<feature type="transmembrane region" description="Helical" evidence="7">
    <location>
        <begin position="142"/>
        <end position="164"/>
    </location>
</feature>
<comment type="similarity">
    <text evidence="2">Belongs to the nucleobase:cation symporter-2 (NCS2) (TC 2.A.40) family. Azg-like subfamily.</text>
</comment>
<dbReference type="InterPro" id="IPR006043">
    <property type="entry name" value="NCS2"/>
</dbReference>
<dbReference type="GO" id="GO:0015208">
    <property type="term" value="F:guanine transmembrane transporter activity"/>
    <property type="evidence" value="ECO:0007669"/>
    <property type="project" value="TreeGrafter"/>
</dbReference>
<dbReference type="PANTHER" id="PTHR43337:SF4">
    <property type="entry name" value="GUANINE_HYPOXANTHINE PERMEASE GHXQ"/>
    <property type="match status" value="1"/>
</dbReference>
<organism evidence="8 9">
    <name type="scientific">Tatumella ptyseos ATCC 33301</name>
    <dbReference type="NCBI Taxonomy" id="1005995"/>
    <lineage>
        <taxon>Bacteria</taxon>
        <taxon>Pseudomonadati</taxon>
        <taxon>Pseudomonadota</taxon>
        <taxon>Gammaproteobacteria</taxon>
        <taxon>Enterobacterales</taxon>
        <taxon>Erwiniaceae</taxon>
        <taxon>Tatumella</taxon>
    </lineage>
</organism>
<dbReference type="AlphaFoldDB" id="A0A085JKM1"/>
<feature type="transmembrane region" description="Helical" evidence="7">
    <location>
        <begin position="429"/>
        <end position="451"/>
    </location>
</feature>
<comment type="caution">
    <text evidence="8">The sequence shown here is derived from an EMBL/GenBank/DDBJ whole genome shotgun (WGS) entry which is preliminary data.</text>
</comment>
<evidence type="ECO:0000313" key="9">
    <source>
        <dbReference type="Proteomes" id="UP000028602"/>
    </source>
</evidence>
<evidence type="ECO:0000256" key="6">
    <source>
        <dbReference type="ARBA" id="ARBA00023136"/>
    </source>
</evidence>
<feature type="transmembrane region" description="Helical" evidence="7">
    <location>
        <begin position="206"/>
        <end position="230"/>
    </location>
</feature>
<feature type="transmembrane region" description="Helical" evidence="7">
    <location>
        <begin position="368"/>
        <end position="385"/>
    </location>
</feature>
<dbReference type="GO" id="GO:0005886">
    <property type="term" value="C:plasma membrane"/>
    <property type="evidence" value="ECO:0007669"/>
    <property type="project" value="TreeGrafter"/>
</dbReference>
<feature type="transmembrane region" description="Helical" evidence="7">
    <location>
        <begin position="463"/>
        <end position="483"/>
    </location>
</feature>